<keyword evidence="2" id="KW-1185">Reference proteome</keyword>
<accession>A0A317CHW0</accession>
<evidence type="ECO:0000313" key="1">
    <source>
        <dbReference type="EMBL" id="PWQ98135.1"/>
    </source>
</evidence>
<dbReference type="NCBIfam" id="TIGR02450">
    <property type="entry name" value="TIGR02450 family Trp-rich protein"/>
    <property type="match status" value="1"/>
</dbReference>
<protein>
    <submittedName>
        <fullName evidence="1">TIGR02450 family Trp-rich protein</fullName>
    </submittedName>
</protein>
<dbReference type="Pfam" id="PF09493">
    <property type="entry name" value="DUF2389"/>
    <property type="match status" value="1"/>
</dbReference>
<gene>
    <name evidence="1" type="ORF">DKT75_05060</name>
</gene>
<sequence length="72" mass="8501">MSNKINPNKLLQSKWTAVTPENKELHFIVTKLIRDEDEVVVACDLEAVINKNSYQIDWQLLKDTEQWLMGWK</sequence>
<comment type="caution">
    <text evidence="1">The sequence shown here is derived from an EMBL/GenBank/DDBJ whole genome shotgun (WGS) entry which is preliminary data.</text>
</comment>
<organism evidence="1 2">
    <name type="scientific">Leucothrix arctica</name>
    <dbReference type="NCBI Taxonomy" id="1481894"/>
    <lineage>
        <taxon>Bacteria</taxon>
        <taxon>Pseudomonadati</taxon>
        <taxon>Pseudomonadota</taxon>
        <taxon>Gammaproteobacteria</taxon>
        <taxon>Thiotrichales</taxon>
        <taxon>Thiotrichaceae</taxon>
        <taxon>Leucothrix</taxon>
    </lineage>
</organism>
<reference evidence="1 2" key="1">
    <citation type="submission" date="2018-05" db="EMBL/GenBank/DDBJ databases">
        <title>Leucothrix arctica sp. nov., isolated from Arctic seawater.</title>
        <authorList>
            <person name="Choi A."/>
            <person name="Baek K."/>
        </authorList>
    </citation>
    <scope>NUCLEOTIDE SEQUENCE [LARGE SCALE GENOMIC DNA]</scope>
    <source>
        <strain evidence="1 2">IMCC9719</strain>
    </source>
</reference>
<dbReference type="EMBL" id="QGKL01000014">
    <property type="protein sequence ID" value="PWQ98135.1"/>
    <property type="molecule type" value="Genomic_DNA"/>
</dbReference>
<dbReference type="Proteomes" id="UP000245506">
    <property type="component" value="Unassembled WGS sequence"/>
</dbReference>
<dbReference type="OrthoDB" id="5592973at2"/>
<dbReference type="InterPro" id="IPR012663">
    <property type="entry name" value="CHP02450_Tryp"/>
</dbReference>
<proteinExistence type="predicted"/>
<dbReference type="AlphaFoldDB" id="A0A317CHW0"/>
<dbReference type="RefSeq" id="WP_109822349.1">
    <property type="nucleotide sequence ID" value="NZ_QGKL01000014.1"/>
</dbReference>
<evidence type="ECO:0000313" key="2">
    <source>
        <dbReference type="Proteomes" id="UP000245506"/>
    </source>
</evidence>
<name>A0A317CHW0_9GAMM</name>